<dbReference type="GO" id="GO:0048205">
    <property type="term" value="P:COPI coating of Golgi vesicle"/>
    <property type="evidence" value="ECO:0007669"/>
    <property type="project" value="TreeGrafter"/>
</dbReference>
<dbReference type="GO" id="GO:0006355">
    <property type="term" value="P:regulation of DNA-templated transcription"/>
    <property type="evidence" value="ECO:0007669"/>
    <property type="project" value="UniProtKB-ARBA"/>
</dbReference>
<keyword evidence="6" id="KW-0862">Zinc</keyword>
<dbReference type="PROSITE" id="PS50115">
    <property type="entry name" value="ARFGAP"/>
    <property type="match status" value="1"/>
</dbReference>
<evidence type="ECO:0000313" key="14">
    <source>
        <dbReference type="EMBL" id="URD89047.1"/>
    </source>
</evidence>
<dbReference type="CDD" id="cd08831">
    <property type="entry name" value="ArfGap_ArfGap2_3_like"/>
    <property type="match status" value="1"/>
</dbReference>
<feature type="compositionally biased region" description="Basic residues" evidence="11">
    <location>
        <begin position="709"/>
        <end position="718"/>
    </location>
</feature>
<dbReference type="InterPro" id="IPR011598">
    <property type="entry name" value="bHLH_dom"/>
</dbReference>
<dbReference type="InterPro" id="IPR001164">
    <property type="entry name" value="ArfGAP_dom"/>
</dbReference>
<dbReference type="GO" id="GO:0046983">
    <property type="term" value="F:protein dimerization activity"/>
    <property type="evidence" value="ECO:0007669"/>
    <property type="project" value="InterPro"/>
</dbReference>
<keyword evidence="7" id="KW-0805">Transcription regulation</keyword>
<evidence type="ECO:0000259" key="12">
    <source>
        <dbReference type="PROSITE" id="PS50115"/>
    </source>
</evidence>
<dbReference type="InterPro" id="IPR025610">
    <property type="entry name" value="MYC/MYB_N"/>
</dbReference>
<dbReference type="PANTHER" id="PTHR45686:SF4">
    <property type="entry name" value="ADP-RIBOSYLATION FACTOR GTPASE ACTIVATING PROTEIN 3, ISOFORM H"/>
    <property type="match status" value="1"/>
</dbReference>
<keyword evidence="9" id="KW-0539">Nucleus</keyword>
<feature type="compositionally biased region" description="Basic and acidic residues" evidence="11">
    <location>
        <begin position="719"/>
        <end position="732"/>
    </location>
</feature>
<dbReference type="InterPro" id="IPR036638">
    <property type="entry name" value="HLH_DNA-bd_sf"/>
</dbReference>
<evidence type="ECO:0000256" key="3">
    <source>
        <dbReference type="ARBA" id="ARBA00022468"/>
    </source>
</evidence>
<evidence type="ECO:0000256" key="6">
    <source>
        <dbReference type="ARBA" id="ARBA00022833"/>
    </source>
</evidence>
<evidence type="ECO:0000256" key="1">
    <source>
        <dbReference type="ARBA" id="ARBA00004123"/>
    </source>
</evidence>
<dbReference type="InterPro" id="IPR038508">
    <property type="entry name" value="ArfGAP_dom_sf"/>
</dbReference>
<dbReference type="Pfam" id="PF22754">
    <property type="entry name" value="bHLH-TF_ACT-like_plant"/>
    <property type="match status" value="1"/>
</dbReference>
<dbReference type="Pfam" id="PF00010">
    <property type="entry name" value="HLH"/>
    <property type="match status" value="1"/>
</dbReference>
<keyword evidence="5 10" id="KW-0863">Zinc-finger</keyword>
<feature type="domain" description="BHLH" evidence="13">
    <location>
        <begin position="722"/>
        <end position="771"/>
    </location>
</feature>
<feature type="region of interest" description="Disordered" evidence="11">
    <location>
        <begin position="527"/>
        <end position="574"/>
    </location>
</feature>
<dbReference type="PANTHER" id="PTHR45686">
    <property type="entry name" value="ADP-RIBOSYLATION FACTOR GTPASE ACTIVATING PROTEIN 3, ISOFORM H-RELATED"/>
    <property type="match status" value="1"/>
</dbReference>
<feature type="region of interest" description="Disordered" evidence="11">
    <location>
        <begin position="197"/>
        <end position="218"/>
    </location>
</feature>
<evidence type="ECO:0000256" key="10">
    <source>
        <dbReference type="PROSITE-ProRule" id="PRU00288"/>
    </source>
</evidence>
<comment type="subcellular location">
    <subcellularLocation>
        <location evidence="1">Nucleus</location>
    </subcellularLocation>
</comment>
<dbReference type="Pfam" id="PF14215">
    <property type="entry name" value="bHLH-MYC_N"/>
    <property type="match status" value="1"/>
</dbReference>
<gene>
    <name evidence="14" type="ORF">MUK42_28164</name>
</gene>
<sequence length="1340" mass="144811">MDPPPSHLATSHSGAVVHDRLFFLVCAYAFNEFSCSLSLSFKPHPLQLELDRTIRCLHAFQKLNAAACGPDGYVEGGSIPRQGRRWDYPSIHALIFVLADISATIVRSKKTARLREEKRKSECNIGAITKPECETDEPTTPFRLRPHVSLSLSVSGSRRVTSPRFFYASTPSATPPPSLPVPASATVTDDLRIAGGGGDRNPGFPVHAQESAPGVRSKERMNLWADDNASMMDAFMASVDLPGFPWAAVPPTHAPPSATASSSLDHPAAAATPAPAYFSQETLQQRLQALIEGARESWTYGIFWQSSVDAATGASFLGWGDGYYKGYEEDKRKQRVAVAASAAEQEHRKRVLRELHLLISGGGSSAPDEAVDEEVTDTEWFFLVSMTQSFINGGGLPGQAFYTGAPAWVTGADRLAAAPCDRARQAQLFGLQTMVCVPVGSGVLELGSTDVVFHSPEIMGKIRVLFNFSTPDAPSVASWLTPQTAAATPATDQGETDPSVLWLTDPSAVDIKDSVSPVSATADLSVTKPPIQLENNPSSSILTESPSSSMQIQRTHNQPQQQLHQSSGSDPHTHLVFSKKFNFSEFASNGSVVPQSAKPEPSDILDFAGSNRNPSPAPVTGSFFSHHQAITAAADDKRNKRSTGATSRASNNDEGMISFSSAPARPPSDVLFKSSGGGGILDGPDSDQSDLEASAREVESIQPVEPEKRPKKRGRKPANGREEPLNHVEAERQRREKLNQRFYALRAVVPNVSKMDKASLLGDAVSYINELRSKLEALEIDKEELRAQVEALEKERESNPMPPPDHDLRTMNGSGGGRCHGVEMEVKTLESEAMIRLQCLKRNHPAAKLMAALRDLDLDVHYASVSVVEEFMIQQATVKMSPSRAYTPEQLRAALYSKLAAEAPISRPLPSSLLSSLSLSPSLPLSDLGERTSNATLPPLDADGFRWLRRQERRLQKAQIQMCFECNARNPTWASVTYGIFLCLDCSAVHRSLGVHVSFVRSTNLDSWTPEQLKMMVFGGNNRAQVFFKQHGWTDGGKIEAKYTSRAAELYRQLLTKEVAKSAAEDSGPSSPVAATQSTHAVNGLPELKLADTSKDNPNKTNESEITRSPKAPVRSAVISSVKKPIGAKKTGSKTGGLGVRKLTTKPNESLYEQKPEEPAPVAVSANSNTTNGQLLSSRFEYVDVENTPSTKSSSDGPRVISHVAPPKSSSFFADFGMDGGFQKKSSSISSNIQESDEARQKFSNAKSISSAQFFGDQNKASDAQISLEKFTGSTSISSADLFGCETDSGVELTAADLINKISFQASQDISSLKNIAGETGKKLSSIASGFISDFQNRML</sequence>
<feature type="region of interest" description="Disordered" evidence="11">
    <location>
        <begin position="590"/>
        <end position="732"/>
    </location>
</feature>
<evidence type="ECO:0000256" key="2">
    <source>
        <dbReference type="ARBA" id="ARBA00005510"/>
    </source>
</evidence>
<dbReference type="OrthoDB" id="1926382at2759"/>
<protein>
    <submittedName>
        <fullName evidence="14">Uncharacterized protein</fullName>
    </submittedName>
</protein>
<evidence type="ECO:0000256" key="5">
    <source>
        <dbReference type="ARBA" id="ARBA00022771"/>
    </source>
</evidence>
<dbReference type="Gene3D" id="1.10.220.150">
    <property type="entry name" value="Arf GTPase activating protein"/>
    <property type="match status" value="1"/>
</dbReference>
<evidence type="ECO:0000256" key="7">
    <source>
        <dbReference type="ARBA" id="ARBA00023015"/>
    </source>
</evidence>
<dbReference type="InterPro" id="IPR037278">
    <property type="entry name" value="ARFGAP/RecO"/>
</dbReference>
<feature type="compositionally biased region" description="Polar residues" evidence="11">
    <location>
        <begin position="642"/>
        <end position="661"/>
    </location>
</feature>
<feature type="region of interest" description="Disordered" evidence="11">
    <location>
        <begin position="1062"/>
        <end position="1169"/>
    </location>
</feature>
<dbReference type="Proteomes" id="UP001055439">
    <property type="component" value="Chromosome 2"/>
</dbReference>
<dbReference type="GO" id="GO:0008270">
    <property type="term" value="F:zinc ion binding"/>
    <property type="evidence" value="ECO:0007669"/>
    <property type="project" value="UniProtKB-KW"/>
</dbReference>
<dbReference type="EMBL" id="CP097504">
    <property type="protein sequence ID" value="URD89047.1"/>
    <property type="molecule type" value="Genomic_DNA"/>
</dbReference>
<proteinExistence type="inferred from homology"/>
<dbReference type="PRINTS" id="PR00405">
    <property type="entry name" value="REVINTRACTNG"/>
</dbReference>
<dbReference type="SUPFAM" id="SSF57863">
    <property type="entry name" value="ArfGap/RecO-like zinc finger"/>
    <property type="match status" value="1"/>
</dbReference>
<dbReference type="PROSITE" id="PS50888">
    <property type="entry name" value="BHLH"/>
    <property type="match status" value="1"/>
</dbReference>
<dbReference type="SMART" id="SM00105">
    <property type="entry name" value="ArfGap"/>
    <property type="match status" value="1"/>
</dbReference>
<keyword evidence="15" id="KW-1185">Reference proteome</keyword>
<feature type="compositionally biased region" description="Basic and acidic residues" evidence="11">
    <location>
        <begin position="792"/>
        <end position="809"/>
    </location>
</feature>
<feature type="compositionally biased region" description="Polar residues" evidence="11">
    <location>
        <begin position="1068"/>
        <end position="1081"/>
    </location>
</feature>
<name>A0A9E7F5L9_9LILI</name>
<feature type="compositionally biased region" description="Low complexity" evidence="11">
    <location>
        <begin position="538"/>
        <end position="549"/>
    </location>
</feature>
<accession>A0A9E7F5L9</accession>
<feature type="domain" description="Arf-GAP" evidence="12">
    <location>
        <begin position="942"/>
        <end position="1066"/>
    </location>
</feature>
<evidence type="ECO:0000259" key="13">
    <source>
        <dbReference type="PROSITE" id="PS50888"/>
    </source>
</evidence>
<dbReference type="GO" id="GO:0005096">
    <property type="term" value="F:GTPase activator activity"/>
    <property type="evidence" value="ECO:0007669"/>
    <property type="project" value="UniProtKB-KW"/>
</dbReference>
<dbReference type="Gene3D" id="4.10.280.10">
    <property type="entry name" value="Helix-loop-helix DNA-binding domain"/>
    <property type="match status" value="1"/>
</dbReference>
<dbReference type="InterPro" id="IPR054502">
    <property type="entry name" value="bHLH-TF_ACT-like_plant"/>
</dbReference>
<dbReference type="SMART" id="SM00353">
    <property type="entry name" value="HLH"/>
    <property type="match status" value="1"/>
</dbReference>
<dbReference type="GO" id="GO:0005634">
    <property type="term" value="C:nucleus"/>
    <property type="evidence" value="ECO:0007669"/>
    <property type="project" value="UniProtKB-SubCell"/>
</dbReference>
<comment type="similarity">
    <text evidence="2">Belongs to the bHLH protein family.</text>
</comment>
<dbReference type="FunFam" id="4.10.280.10:FF:000078">
    <property type="entry name" value="Transcription factor bHLH13"/>
    <property type="match status" value="1"/>
</dbReference>
<reference evidence="14" key="1">
    <citation type="submission" date="2022-05" db="EMBL/GenBank/DDBJ databases">
        <title>The Musa troglodytarum L. genome provides insights into the mechanism of non-climacteric behaviour and enrichment of carotenoids.</title>
        <authorList>
            <person name="Wang J."/>
        </authorList>
    </citation>
    <scope>NUCLEOTIDE SEQUENCE</scope>
    <source>
        <tissue evidence="14">Leaf</tissue>
    </source>
</reference>
<dbReference type="Pfam" id="PF01412">
    <property type="entry name" value="ArfGap"/>
    <property type="match status" value="1"/>
</dbReference>
<evidence type="ECO:0000256" key="9">
    <source>
        <dbReference type="ARBA" id="ARBA00023242"/>
    </source>
</evidence>
<feature type="compositionally biased region" description="Basic and acidic residues" evidence="11">
    <location>
        <begin position="1089"/>
        <end position="1108"/>
    </location>
</feature>
<dbReference type="GO" id="GO:0000139">
    <property type="term" value="C:Golgi membrane"/>
    <property type="evidence" value="ECO:0007669"/>
    <property type="project" value="GOC"/>
</dbReference>
<evidence type="ECO:0000256" key="8">
    <source>
        <dbReference type="ARBA" id="ARBA00023163"/>
    </source>
</evidence>
<keyword evidence="8" id="KW-0804">Transcription</keyword>
<feature type="compositionally biased region" description="Polar residues" evidence="11">
    <location>
        <begin position="550"/>
        <end position="570"/>
    </location>
</feature>
<dbReference type="CDD" id="cd11449">
    <property type="entry name" value="bHLH_AtAIB_like"/>
    <property type="match status" value="1"/>
</dbReference>
<keyword evidence="4" id="KW-0479">Metal-binding</keyword>
<dbReference type="SUPFAM" id="SSF47459">
    <property type="entry name" value="HLH, helix-loop-helix DNA-binding domain"/>
    <property type="match status" value="1"/>
</dbReference>
<keyword evidence="3" id="KW-0343">GTPase activation</keyword>
<evidence type="ECO:0000256" key="11">
    <source>
        <dbReference type="SAM" id="MobiDB-lite"/>
    </source>
</evidence>
<organism evidence="14 15">
    <name type="scientific">Musa troglodytarum</name>
    <name type="common">fe'i banana</name>
    <dbReference type="NCBI Taxonomy" id="320322"/>
    <lineage>
        <taxon>Eukaryota</taxon>
        <taxon>Viridiplantae</taxon>
        <taxon>Streptophyta</taxon>
        <taxon>Embryophyta</taxon>
        <taxon>Tracheophyta</taxon>
        <taxon>Spermatophyta</taxon>
        <taxon>Magnoliopsida</taxon>
        <taxon>Liliopsida</taxon>
        <taxon>Zingiberales</taxon>
        <taxon>Musaceae</taxon>
        <taxon>Musa</taxon>
    </lineage>
</organism>
<feature type="region of interest" description="Disordered" evidence="11">
    <location>
        <begin position="792"/>
        <end position="817"/>
    </location>
</feature>
<evidence type="ECO:0000313" key="15">
    <source>
        <dbReference type="Proteomes" id="UP001055439"/>
    </source>
</evidence>
<evidence type="ECO:0000256" key="4">
    <source>
        <dbReference type="ARBA" id="ARBA00022723"/>
    </source>
</evidence>